<dbReference type="SUPFAM" id="SSF50118">
    <property type="entry name" value="Cell growth inhibitor/plasmid maintenance toxic component"/>
    <property type="match status" value="1"/>
</dbReference>
<organism evidence="1 2">
    <name type="scientific">Candidatus Thiomargarita nelsonii</name>
    <dbReference type="NCBI Taxonomy" id="1003181"/>
    <lineage>
        <taxon>Bacteria</taxon>
        <taxon>Pseudomonadati</taxon>
        <taxon>Pseudomonadota</taxon>
        <taxon>Gammaproteobacteria</taxon>
        <taxon>Thiotrichales</taxon>
        <taxon>Thiotrichaceae</taxon>
        <taxon>Thiomargarita</taxon>
    </lineage>
</organism>
<dbReference type="InterPro" id="IPR011067">
    <property type="entry name" value="Plasmid_toxin/cell-grow_inhib"/>
</dbReference>
<evidence type="ECO:0000313" key="2">
    <source>
        <dbReference type="Proteomes" id="UP000076962"/>
    </source>
</evidence>
<dbReference type="InterPro" id="IPR003477">
    <property type="entry name" value="PemK-like"/>
</dbReference>
<dbReference type="Gene3D" id="2.30.30.110">
    <property type="match status" value="1"/>
</dbReference>
<dbReference type="Proteomes" id="UP000076962">
    <property type="component" value="Unassembled WGS sequence"/>
</dbReference>
<reference evidence="1 2" key="1">
    <citation type="submission" date="2016-05" db="EMBL/GenBank/DDBJ databases">
        <title>Single-cell genome of chain-forming Candidatus Thiomargarita nelsonii and comparison to other large sulfur-oxidizing bacteria.</title>
        <authorList>
            <person name="Winkel M."/>
            <person name="Salman V."/>
            <person name="Woyke T."/>
            <person name="Schulz-Vogt H."/>
            <person name="Richter M."/>
            <person name="Flood B."/>
            <person name="Bailey J."/>
            <person name="Amann R."/>
            <person name="Mussmann M."/>
        </authorList>
    </citation>
    <scope>NUCLEOTIDE SEQUENCE [LARGE SCALE GENOMIC DNA]</scope>
    <source>
        <strain evidence="1 2">THI036</strain>
    </source>
</reference>
<dbReference type="EMBL" id="LUTY01002564">
    <property type="protein sequence ID" value="OAD20062.1"/>
    <property type="molecule type" value="Genomic_DNA"/>
</dbReference>
<keyword evidence="2" id="KW-1185">Reference proteome</keyword>
<accession>A0A176RWA5</accession>
<comment type="caution">
    <text evidence="1">The sequence shown here is derived from an EMBL/GenBank/DDBJ whole genome shotgun (WGS) entry which is preliminary data.</text>
</comment>
<sequence length="60" mass="6631">MILNRGAIHRVRLSPTEGHEQQGAARPCLIMQRQALSKVRTAIVVPLTTQKPSANYPLIV</sequence>
<proteinExistence type="predicted"/>
<name>A0A176RWA5_9GAMM</name>
<dbReference type="GO" id="GO:0003677">
    <property type="term" value="F:DNA binding"/>
    <property type="evidence" value="ECO:0007669"/>
    <property type="project" value="InterPro"/>
</dbReference>
<evidence type="ECO:0000313" key="1">
    <source>
        <dbReference type="EMBL" id="OAD20062.1"/>
    </source>
</evidence>
<feature type="non-terminal residue" evidence="1">
    <location>
        <position position="60"/>
    </location>
</feature>
<dbReference type="Pfam" id="PF02452">
    <property type="entry name" value="PemK_toxin"/>
    <property type="match status" value="1"/>
</dbReference>
<protein>
    <submittedName>
        <fullName evidence="1">PemK-like protein</fullName>
    </submittedName>
</protein>
<gene>
    <name evidence="1" type="ORF">THIOM_004256</name>
</gene>
<dbReference type="AlphaFoldDB" id="A0A176RWA5"/>